<reference evidence="2" key="1">
    <citation type="submission" date="2014-09" db="EMBL/GenBank/DDBJ databases">
        <authorList>
            <person name="Magalhaes I.L.F."/>
            <person name="Oliveira U."/>
            <person name="Santos F.R."/>
            <person name="Vidigal T.H.D.A."/>
            <person name="Brescovit A.D."/>
            <person name="Santos A.J."/>
        </authorList>
    </citation>
    <scope>NUCLEOTIDE SEQUENCE</scope>
    <source>
        <tissue evidence="2">Shoot tissue taken approximately 20 cm above the soil surface</tissue>
    </source>
</reference>
<keyword evidence="1" id="KW-0732">Signal</keyword>
<sequence length="76" mass="8673">MPCSNLLKLLSMFLKCSVSAVVQIYHSRAMQVDPWLCDSRQWCYKDECLVILVHGISVILRRSCSEGQGARSNREL</sequence>
<evidence type="ECO:0008006" key="3">
    <source>
        <dbReference type="Google" id="ProtNLM"/>
    </source>
</evidence>
<feature type="signal peptide" evidence="1">
    <location>
        <begin position="1"/>
        <end position="20"/>
    </location>
</feature>
<evidence type="ECO:0000256" key="1">
    <source>
        <dbReference type="SAM" id="SignalP"/>
    </source>
</evidence>
<dbReference type="AlphaFoldDB" id="A0A0A9FJS3"/>
<evidence type="ECO:0000313" key="2">
    <source>
        <dbReference type="EMBL" id="JAE13265.1"/>
    </source>
</evidence>
<organism evidence="2">
    <name type="scientific">Arundo donax</name>
    <name type="common">Giant reed</name>
    <name type="synonym">Donax arundinaceus</name>
    <dbReference type="NCBI Taxonomy" id="35708"/>
    <lineage>
        <taxon>Eukaryota</taxon>
        <taxon>Viridiplantae</taxon>
        <taxon>Streptophyta</taxon>
        <taxon>Embryophyta</taxon>
        <taxon>Tracheophyta</taxon>
        <taxon>Spermatophyta</taxon>
        <taxon>Magnoliopsida</taxon>
        <taxon>Liliopsida</taxon>
        <taxon>Poales</taxon>
        <taxon>Poaceae</taxon>
        <taxon>PACMAD clade</taxon>
        <taxon>Arundinoideae</taxon>
        <taxon>Arundineae</taxon>
        <taxon>Arundo</taxon>
    </lineage>
</organism>
<feature type="chain" id="PRO_5002044543" description="Secreted protein" evidence="1">
    <location>
        <begin position="21"/>
        <end position="76"/>
    </location>
</feature>
<accession>A0A0A9FJS3</accession>
<reference evidence="2" key="2">
    <citation type="journal article" date="2015" name="Data Brief">
        <title>Shoot transcriptome of the giant reed, Arundo donax.</title>
        <authorList>
            <person name="Barrero R.A."/>
            <person name="Guerrero F.D."/>
            <person name="Moolhuijzen P."/>
            <person name="Goolsby J.A."/>
            <person name="Tidwell J."/>
            <person name="Bellgard S.E."/>
            <person name="Bellgard M.I."/>
        </authorList>
    </citation>
    <scope>NUCLEOTIDE SEQUENCE</scope>
    <source>
        <tissue evidence="2">Shoot tissue taken approximately 20 cm above the soil surface</tissue>
    </source>
</reference>
<name>A0A0A9FJS3_ARUDO</name>
<dbReference type="EMBL" id="GBRH01184631">
    <property type="protein sequence ID" value="JAE13265.1"/>
    <property type="molecule type" value="Transcribed_RNA"/>
</dbReference>
<protein>
    <recommendedName>
        <fullName evidence="3">Secreted protein</fullName>
    </recommendedName>
</protein>
<proteinExistence type="predicted"/>